<reference evidence="2" key="1">
    <citation type="journal article" date="2019" name="Int. J. Syst. Evol. Microbiol.">
        <title>The Global Catalogue of Microorganisms (GCM) 10K type strain sequencing project: providing services to taxonomists for standard genome sequencing and annotation.</title>
        <authorList>
            <consortium name="The Broad Institute Genomics Platform"/>
            <consortium name="The Broad Institute Genome Sequencing Center for Infectious Disease"/>
            <person name="Wu L."/>
            <person name="Ma J."/>
        </authorList>
    </citation>
    <scope>NUCLEOTIDE SEQUENCE [LARGE SCALE GENOMIC DNA]</scope>
    <source>
        <strain evidence="2">CGMCC 4.1467</strain>
    </source>
</reference>
<gene>
    <name evidence="1" type="ORF">ACFQY0_06570</name>
</gene>
<dbReference type="RefSeq" id="WP_379710567.1">
    <property type="nucleotide sequence ID" value="NZ_JBHTBS010000002.1"/>
</dbReference>
<keyword evidence="2" id="KW-1185">Reference proteome</keyword>
<comment type="caution">
    <text evidence="1">The sequence shown here is derived from an EMBL/GenBank/DDBJ whole genome shotgun (WGS) entry which is preliminary data.</text>
</comment>
<accession>A0ABW2L554</accession>
<organism evidence="1 2">
    <name type="scientific">Haloferula chungangensis</name>
    <dbReference type="NCBI Taxonomy" id="1048331"/>
    <lineage>
        <taxon>Bacteria</taxon>
        <taxon>Pseudomonadati</taxon>
        <taxon>Verrucomicrobiota</taxon>
        <taxon>Verrucomicrobiia</taxon>
        <taxon>Verrucomicrobiales</taxon>
        <taxon>Verrucomicrobiaceae</taxon>
        <taxon>Haloferula</taxon>
    </lineage>
</organism>
<protein>
    <submittedName>
        <fullName evidence="1">Uncharacterized protein</fullName>
    </submittedName>
</protein>
<sequence length="132" mass="14399">MDPDDYAEVGWYHVVEARRLLRDLEKGGVRFVIRSEISDPLRGDVISASHGGGFGAGGQVLLFVHGDDIQTFREIHDRDFLRDAPADDGIGIKASTIIKVLVIVGIGVLLGQLIANSLQPEEPQETEIHTAE</sequence>
<dbReference type="Proteomes" id="UP001596472">
    <property type="component" value="Unassembled WGS sequence"/>
</dbReference>
<evidence type="ECO:0000313" key="2">
    <source>
        <dbReference type="Proteomes" id="UP001596472"/>
    </source>
</evidence>
<proteinExistence type="predicted"/>
<name>A0ABW2L554_9BACT</name>
<dbReference type="EMBL" id="JBHTBS010000002">
    <property type="protein sequence ID" value="MFC7336833.1"/>
    <property type="molecule type" value="Genomic_DNA"/>
</dbReference>
<evidence type="ECO:0000313" key="1">
    <source>
        <dbReference type="EMBL" id="MFC7336833.1"/>
    </source>
</evidence>